<sequence>MRQSFRPVAAIVGAGCLAVALTSASGIAAFAQTKPASEAKPAAETKPSPEAAAPSQPALKEITLTEKQVLGVLAAHKDIDAIAAKLPDDPQAKPDTKIVQQLDAAATKHGFASYGEYSDVVETISMVMAGVDSKTKTYVGPEAELKAQIALVQADTKMSADDKKQALADLNEALKSPGPTVKNQANIDLVLKNYDKLAEALDEDE</sequence>
<feature type="signal peptide" evidence="1">
    <location>
        <begin position="1"/>
        <end position="31"/>
    </location>
</feature>
<evidence type="ECO:0000256" key="1">
    <source>
        <dbReference type="SAM" id="SignalP"/>
    </source>
</evidence>
<comment type="caution">
    <text evidence="2">The sequence shown here is derived from an EMBL/GenBank/DDBJ whole genome shotgun (WGS) entry which is preliminary data.</text>
</comment>
<dbReference type="EMBL" id="JACRJB010000065">
    <property type="protein sequence ID" value="MBI5132265.1"/>
    <property type="molecule type" value="Genomic_DNA"/>
</dbReference>
<evidence type="ECO:0000313" key="3">
    <source>
        <dbReference type="Proteomes" id="UP000782519"/>
    </source>
</evidence>
<accession>A0A933S0S0</accession>
<keyword evidence="1" id="KW-0732">Signal</keyword>
<dbReference type="AlphaFoldDB" id="A0A933S0S0"/>
<protein>
    <submittedName>
        <fullName evidence="2">Uncharacterized protein</fullName>
    </submittedName>
</protein>
<evidence type="ECO:0000313" key="2">
    <source>
        <dbReference type="EMBL" id="MBI5132265.1"/>
    </source>
</evidence>
<dbReference type="Proteomes" id="UP000782519">
    <property type="component" value="Unassembled WGS sequence"/>
</dbReference>
<name>A0A933S0S0_RHOPL</name>
<feature type="chain" id="PRO_5037625669" evidence="1">
    <location>
        <begin position="32"/>
        <end position="205"/>
    </location>
</feature>
<proteinExistence type="predicted"/>
<reference evidence="2" key="1">
    <citation type="submission" date="2020-07" db="EMBL/GenBank/DDBJ databases">
        <title>Huge and variable diversity of episymbiotic CPR bacteria and DPANN archaea in groundwater ecosystems.</title>
        <authorList>
            <person name="He C.Y."/>
            <person name="Keren R."/>
            <person name="Whittaker M."/>
            <person name="Farag I.F."/>
            <person name="Doudna J."/>
            <person name="Cate J.H.D."/>
            <person name="Banfield J.F."/>
        </authorList>
    </citation>
    <scope>NUCLEOTIDE SEQUENCE</scope>
    <source>
        <strain evidence="2">NC_groundwater_1818_Pr3_B-0.1um_66_35</strain>
    </source>
</reference>
<gene>
    <name evidence="2" type="ORF">HZA66_22720</name>
</gene>
<organism evidence="2 3">
    <name type="scientific">Rhodopseudomonas palustris</name>
    <dbReference type="NCBI Taxonomy" id="1076"/>
    <lineage>
        <taxon>Bacteria</taxon>
        <taxon>Pseudomonadati</taxon>
        <taxon>Pseudomonadota</taxon>
        <taxon>Alphaproteobacteria</taxon>
        <taxon>Hyphomicrobiales</taxon>
        <taxon>Nitrobacteraceae</taxon>
        <taxon>Rhodopseudomonas</taxon>
    </lineage>
</organism>